<dbReference type="PANTHER" id="PTHR46060:SF2">
    <property type="entry name" value="HISTONE-LYSINE N-METHYLTRANSFERASE SETMAR"/>
    <property type="match status" value="1"/>
</dbReference>
<proteinExistence type="predicted"/>
<dbReference type="GO" id="GO:0003697">
    <property type="term" value="F:single-stranded DNA binding"/>
    <property type="evidence" value="ECO:0007669"/>
    <property type="project" value="TreeGrafter"/>
</dbReference>
<dbReference type="AlphaFoldDB" id="A0AAF3EN39"/>
<dbReference type="GO" id="GO:0042800">
    <property type="term" value="F:histone H3K4 methyltransferase activity"/>
    <property type="evidence" value="ECO:0007669"/>
    <property type="project" value="TreeGrafter"/>
</dbReference>
<dbReference type="GO" id="GO:0046975">
    <property type="term" value="F:histone H3K36 methyltransferase activity"/>
    <property type="evidence" value="ECO:0007669"/>
    <property type="project" value="TreeGrafter"/>
</dbReference>
<dbReference type="GO" id="GO:0031297">
    <property type="term" value="P:replication fork processing"/>
    <property type="evidence" value="ECO:0007669"/>
    <property type="project" value="TreeGrafter"/>
</dbReference>
<keyword evidence="1" id="KW-1185">Reference proteome</keyword>
<dbReference type="GO" id="GO:0000014">
    <property type="term" value="F:single-stranded DNA endodeoxyribonuclease activity"/>
    <property type="evidence" value="ECO:0007669"/>
    <property type="project" value="TreeGrafter"/>
</dbReference>
<reference evidence="2" key="1">
    <citation type="submission" date="2024-02" db="UniProtKB">
        <authorList>
            <consortium name="WormBaseParasite"/>
        </authorList>
    </citation>
    <scope>IDENTIFICATION</scope>
</reference>
<evidence type="ECO:0000313" key="2">
    <source>
        <dbReference type="WBParaSite" id="MBELARI_LOCUS15356"/>
    </source>
</evidence>
<dbReference type="GO" id="GO:0035861">
    <property type="term" value="C:site of double-strand break"/>
    <property type="evidence" value="ECO:0007669"/>
    <property type="project" value="TreeGrafter"/>
</dbReference>
<dbReference type="GO" id="GO:0003690">
    <property type="term" value="F:double-stranded DNA binding"/>
    <property type="evidence" value="ECO:0007669"/>
    <property type="project" value="TreeGrafter"/>
</dbReference>
<sequence>MHQKLRRMCPALVNRKGPILLHDNARPHVAQPTLQRLNKLRYKTLPHPPYSPDLSPTGYHFFKHLDNFLREKCFKTQDNAKNAFADFIASRSPNFYANDINQIVSRWQECVNCNGSYFD</sequence>
<dbReference type="InterPro" id="IPR036397">
    <property type="entry name" value="RNaseH_sf"/>
</dbReference>
<evidence type="ECO:0008006" key="3">
    <source>
        <dbReference type="Google" id="ProtNLM"/>
    </source>
</evidence>
<dbReference type="GO" id="GO:0044547">
    <property type="term" value="F:DNA topoisomerase binding"/>
    <property type="evidence" value="ECO:0007669"/>
    <property type="project" value="TreeGrafter"/>
</dbReference>
<dbReference type="PANTHER" id="PTHR46060">
    <property type="entry name" value="MARINER MOS1 TRANSPOSASE-LIKE PROTEIN"/>
    <property type="match status" value="1"/>
</dbReference>
<dbReference type="GO" id="GO:0000793">
    <property type="term" value="C:condensed chromosome"/>
    <property type="evidence" value="ECO:0007669"/>
    <property type="project" value="TreeGrafter"/>
</dbReference>
<name>A0AAF3EN39_9BILA</name>
<accession>A0AAF3EN39</accession>
<organism evidence="1 2">
    <name type="scientific">Mesorhabditis belari</name>
    <dbReference type="NCBI Taxonomy" id="2138241"/>
    <lineage>
        <taxon>Eukaryota</taxon>
        <taxon>Metazoa</taxon>
        <taxon>Ecdysozoa</taxon>
        <taxon>Nematoda</taxon>
        <taxon>Chromadorea</taxon>
        <taxon>Rhabditida</taxon>
        <taxon>Rhabditina</taxon>
        <taxon>Rhabditomorpha</taxon>
        <taxon>Rhabditoidea</taxon>
        <taxon>Rhabditidae</taxon>
        <taxon>Mesorhabditinae</taxon>
        <taxon>Mesorhabditis</taxon>
    </lineage>
</organism>
<dbReference type="GO" id="GO:0005634">
    <property type="term" value="C:nucleus"/>
    <property type="evidence" value="ECO:0007669"/>
    <property type="project" value="TreeGrafter"/>
</dbReference>
<dbReference type="WBParaSite" id="MBELARI_LOCUS15356">
    <property type="protein sequence ID" value="MBELARI_LOCUS15356"/>
    <property type="gene ID" value="MBELARI_LOCUS15356"/>
</dbReference>
<dbReference type="GO" id="GO:0015074">
    <property type="term" value="P:DNA integration"/>
    <property type="evidence" value="ECO:0007669"/>
    <property type="project" value="TreeGrafter"/>
</dbReference>
<dbReference type="GO" id="GO:0000729">
    <property type="term" value="P:DNA double-strand break processing"/>
    <property type="evidence" value="ECO:0007669"/>
    <property type="project" value="TreeGrafter"/>
</dbReference>
<dbReference type="GO" id="GO:0006303">
    <property type="term" value="P:double-strand break repair via nonhomologous end joining"/>
    <property type="evidence" value="ECO:0007669"/>
    <property type="project" value="TreeGrafter"/>
</dbReference>
<dbReference type="Proteomes" id="UP000887575">
    <property type="component" value="Unassembled WGS sequence"/>
</dbReference>
<evidence type="ECO:0000313" key="1">
    <source>
        <dbReference type="Proteomes" id="UP000887575"/>
    </source>
</evidence>
<dbReference type="InterPro" id="IPR052709">
    <property type="entry name" value="Transposase-MT_Hybrid"/>
</dbReference>
<dbReference type="GO" id="GO:0044774">
    <property type="term" value="P:mitotic DNA integrity checkpoint signaling"/>
    <property type="evidence" value="ECO:0007669"/>
    <property type="project" value="TreeGrafter"/>
</dbReference>
<dbReference type="Gene3D" id="3.30.420.10">
    <property type="entry name" value="Ribonuclease H-like superfamily/Ribonuclease H"/>
    <property type="match status" value="1"/>
</dbReference>
<protein>
    <recommendedName>
        <fullName evidence="3">Histone-lysine N-methyltransferase SETMAR</fullName>
    </recommendedName>
</protein>